<evidence type="ECO:0000256" key="1">
    <source>
        <dbReference type="ARBA" id="ARBA00004141"/>
    </source>
</evidence>
<dbReference type="InterPro" id="IPR052983">
    <property type="entry name" value="MFS_Riboflavin_Transporter"/>
</dbReference>
<proteinExistence type="predicted"/>
<evidence type="ECO:0000256" key="6">
    <source>
        <dbReference type="SAM" id="MobiDB-lite"/>
    </source>
</evidence>
<dbReference type="Proteomes" id="UP001162480">
    <property type="component" value="Chromosome 4"/>
</dbReference>
<evidence type="ECO:0000256" key="5">
    <source>
        <dbReference type="ARBA" id="ARBA00023136"/>
    </source>
</evidence>
<keyword evidence="5 7" id="KW-0472">Membrane</keyword>
<dbReference type="AlphaFoldDB" id="A0AA36ASZ1"/>
<evidence type="ECO:0000256" key="4">
    <source>
        <dbReference type="ARBA" id="ARBA00022989"/>
    </source>
</evidence>
<feature type="region of interest" description="Disordered" evidence="6">
    <location>
        <begin position="141"/>
        <end position="194"/>
    </location>
</feature>
<reference evidence="8" key="1">
    <citation type="submission" date="2023-08" db="EMBL/GenBank/DDBJ databases">
        <authorList>
            <person name="Alioto T."/>
            <person name="Alioto T."/>
            <person name="Gomez Garrido J."/>
        </authorList>
    </citation>
    <scope>NUCLEOTIDE SEQUENCE</scope>
</reference>
<gene>
    <name evidence="8" type="ORF">OCTVUL_1B030185</name>
</gene>
<feature type="compositionally biased region" description="Basic and acidic residues" evidence="6">
    <location>
        <begin position="141"/>
        <end position="153"/>
    </location>
</feature>
<keyword evidence="2" id="KW-0813">Transport</keyword>
<evidence type="ECO:0000313" key="8">
    <source>
        <dbReference type="EMBL" id="CAI9721001.1"/>
    </source>
</evidence>
<keyword evidence="4 7" id="KW-1133">Transmembrane helix</keyword>
<evidence type="ECO:0000256" key="3">
    <source>
        <dbReference type="ARBA" id="ARBA00022692"/>
    </source>
</evidence>
<dbReference type="PANTHER" id="PTHR43385">
    <property type="entry name" value="RIBOFLAVIN TRANSPORTER RIBJ"/>
    <property type="match status" value="1"/>
</dbReference>
<dbReference type="SUPFAM" id="SSF103473">
    <property type="entry name" value="MFS general substrate transporter"/>
    <property type="match status" value="1"/>
</dbReference>
<protein>
    <submittedName>
        <fullName evidence="8">Uncharacterized protein</fullName>
    </submittedName>
</protein>
<keyword evidence="9" id="KW-1185">Reference proteome</keyword>
<evidence type="ECO:0000256" key="2">
    <source>
        <dbReference type="ARBA" id="ARBA00022448"/>
    </source>
</evidence>
<feature type="transmembrane region" description="Helical" evidence="7">
    <location>
        <begin position="60"/>
        <end position="84"/>
    </location>
</feature>
<evidence type="ECO:0000313" key="9">
    <source>
        <dbReference type="Proteomes" id="UP001162480"/>
    </source>
</evidence>
<dbReference type="PANTHER" id="PTHR43385:SF1">
    <property type="entry name" value="RIBOFLAVIN TRANSPORTER RIBJ"/>
    <property type="match status" value="1"/>
</dbReference>
<feature type="transmembrane region" description="Helical" evidence="7">
    <location>
        <begin position="12"/>
        <end position="35"/>
    </location>
</feature>
<dbReference type="GO" id="GO:0016020">
    <property type="term" value="C:membrane"/>
    <property type="evidence" value="ECO:0007669"/>
    <property type="project" value="UniProtKB-SubCell"/>
</dbReference>
<accession>A0AA36ASZ1</accession>
<keyword evidence="3 7" id="KW-0812">Transmembrane</keyword>
<sequence length="298" mass="33458">MGSISGVHPPLWRLVLVVAGGVITHTTFGATYSYGNFAPYIVSYMRYKKVEPDLQYNESVWIFAMVLLGQGTTGFIGGMLERLIGPRLTTLTGSWIMRYFSQPEVLDRVPICFLILGAMFAVMQLTGSLMIRNPPTFMNAEESRKRTVAKPEIEGGMENGSNQVEMEAAEGSTEAPITEKIDSPGEDEASDSKKNRPVGYHHVAHLSVYNVHTHGIRWETTFLYLGLFDFPHLLWIFLDISVLHDALFRGTVLCDKLRTTLHVSGHDSDYWITTLRNSPSVNRLDGFIFRCSSDIGMW</sequence>
<dbReference type="InterPro" id="IPR036259">
    <property type="entry name" value="MFS_trans_sf"/>
</dbReference>
<feature type="transmembrane region" description="Helical" evidence="7">
    <location>
        <begin position="105"/>
        <end position="125"/>
    </location>
</feature>
<evidence type="ECO:0000256" key="7">
    <source>
        <dbReference type="SAM" id="Phobius"/>
    </source>
</evidence>
<dbReference type="EMBL" id="OX597817">
    <property type="protein sequence ID" value="CAI9721001.1"/>
    <property type="molecule type" value="Genomic_DNA"/>
</dbReference>
<organism evidence="8 9">
    <name type="scientific">Octopus vulgaris</name>
    <name type="common">Common octopus</name>
    <dbReference type="NCBI Taxonomy" id="6645"/>
    <lineage>
        <taxon>Eukaryota</taxon>
        <taxon>Metazoa</taxon>
        <taxon>Spiralia</taxon>
        <taxon>Lophotrochozoa</taxon>
        <taxon>Mollusca</taxon>
        <taxon>Cephalopoda</taxon>
        <taxon>Coleoidea</taxon>
        <taxon>Octopodiformes</taxon>
        <taxon>Octopoda</taxon>
        <taxon>Incirrata</taxon>
        <taxon>Octopodidae</taxon>
        <taxon>Octopus</taxon>
    </lineage>
</organism>
<name>A0AA36ASZ1_OCTVU</name>
<comment type="subcellular location">
    <subcellularLocation>
        <location evidence="1">Membrane</location>
        <topology evidence="1">Multi-pass membrane protein</topology>
    </subcellularLocation>
</comment>